<dbReference type="HOGENOM" id="CLU_1366250_0_0_1"/>
<organism evidence="2 3">
    <name type="scientific">Eutypa lata (strain UCR-EL1)</name>
    <name type="common">Grapevine dieback disease fungus</name>
    <name type="synonym">Eutypa armeniacae</name>
    <dbReference type="NCBI Taxonomy" id="1287681"/>
    <lineage>
        <taxon>Eukaryota</taxon>
        <taxon>Fungi</taxon>
        <taxon>Dikarya</taxon>
        <taxon>Ascomycota</taxon>
        <taxon>Pezizomycotina</taxon>
        <taxon>Sordariomycetes</taxon>
        <taxon>Xylariomycetidae</taxon>
        <taxon>Xylariales</taxon>
        <taxon>Diatrypaceae</taxon>
        <taxon>Eutypa</taxon>
    </lineage>
</organism>
<dbReference type="AlphaFoldDB" id="M7T3M3"/>
<evidence type="ECO:0000313" key="3">
    <source>
        <dbReference type="Proteomes" id="UP000012174"/>
    </source>
</evidence>
<keyword evidence="3" id="KW-1185">Reference proteome</keyword>
<dbReference type="EMBL" id="KB705691">
    <property type="protein sequence ID" value="EMR71157.1"/>
    <property type="molecule type" value="Genomic_DNA"/>
</dbReference>
<feature type="compositionally biased region" description="Polar residues" evidence="1">
    <location>
        <begin position="77"/>
        <end position="89"/>
    </location>
</feature>
<protein>
    <submittedName>
        <fullName evidence="2">Uncharacterized protein</fullName>
    </submittedName>
</protein>
<dbReference type="KEGG" id="ela:UCREL1_1802"/>
<sequence length="200" mass="22381">MEKYQQQQQEEEEEEDIKGKRLPAMGTIRQSPTEPPPPPSHAPSHARLYFVPKETVAYYEPPSLLSQNSPRLRHAVSSPSVGSNDTKNLTTTATTSPSIAVPGRRRERLVGTGIDVQEMIRQANERGGSVRYVTDDELLKRRGGVVVGGSGQRIVVPVEKEDEKEKGEKKGEGEKKWKWKDVTARRRKMSRGAPVRHHGP</sequence>
<accession>M7T3M3</accession>
<name>M7T3M3_EUTLA</name>
<gene>
    <name evidence="2" type="ORF">UCREL1_1802</name>
</gene>
<feature type="compositionally biased region" description="Basic residues" evidence="1">
    <location>
        <begin position="185"/>
        <end position="200"/>
    </location>
</feature>
<feature type="compositionally biased region" description="Basic and acidic residues" evidence="1">
    <location>
        <begin position="158"/>
        <end position="184"/>
    </location>
</feature>
<proteinExistence type="predicted"/>
<feature type="region of interest" description="Disordered" evidence="1">
    <location>
        <begin position="158"/>
        <end position="200"/>
    </location>
</feature>
<evidence type="ECO:0000313" key="2">
    <source>
        <dbReference type="EMBL" id="EMR71157.1"/>
    </source>
</evidence>
<feature type="region of interest" description="Disordered" evidence="1">
    <location>
        <begin position="61"/>
        <end position="106"/>
    </location>
</feature>
<evidence type="ECO:0000256" key="1">
    <source>
        <dbReference type="SAM" id="MobiDB-lite"/>
    </source>
</evidence>
<reference evidence="3" key="1">
    <citation type="journal article" date="2013" name="Genome Announc.">
        <title>Draft genome sequence of the grapevine dieback fungus Eutypa lata UCR-EL1.</title>
        <authorList>
            <person name="Blanco-Ulate B."/>
            <person name="Rolshausen P.E."/>
            <person name="Cantu D."/>
        </authorList>
    </citation>
    <scope>NUCLEOTIDE SEQUENCE [LARGE SCALE GENOMIC DNA]</scope>
    <source>
        <strain evidence="3">UCR-EL1</strain>
    </source>
</reference>
<feature type="region of interest" description="Disordered" evidence="1">
    <location>
        <begin position="1"/>
        <end position="48"/>
    </location>
</feature>
<dbReference type="Proteomes" id="UP000012174">
    <property type="component" value="Unassembled WGS sequence"/>
</dbReference>